<comment type="caution">
    <text evidence="2">The sequence shown here is derived from an EMBL/GenBank/DDBJ whole genome shotgun (WGS) entry which is preliminary data.</text>
</comment>
<dbReference type="AlphaFoldDB" id="A0A8S3RN72"/>
<sequence length="190" mass="21229">MKTVWIVRLLSFVVLIFETQCETHMCFACSDSSSAEGANDCQVNTGRMEELHTILKNEYGGDANTFMKDYKNDPYVQNCSALVGHNYCCVEKFEGRGFMYAYIRTCCDGITWSFDTTALKTLKNVQNSNDSLCQHSTGTITTTCVTMCTGNFCNGPTAAANSIHAYTMLTLLSMSLIHCFSYSQQQRYGM</sequence>
<dbReference type="EMBL" id="CAJPWZ010001104">
    <property type="protein sequence ID" value="CAG2208181.1"/>
    <property type="molecule type" value="Genomic_DNA"/>
</dbReference>
<evidence type="ECO:0000256" key="1">
    <source>
        <dbReference type="SAM" id="SignalP"/>
    </source>
</evidence>
<proteinExistence type="predicted"/>
<gene>
    <name evidence="2" type="ORF">MEDL_22393</name>
</gene>
<evidence type="ECO:0000313" key="2">
    <source>
        <dbReference type="EMBL" id="CAG2208181.1"/>
    </source>
</evidence>
<keyword evidence="1" id="KW-0732">Signal</keyword>
<evidence type="ECO:0000313" key="3">
    <source>
        <dbReference type="Proteomes" id="UP000683360"/>
    </source>
</evidence>
<name>A0A8S3RN72_MYTED</name>
<accession>A0A8S3RN72</accession>
<reference evidence="2" key="1">
    <citation type="submission" date="2021-03" db="EMBL/GenBank/DDBJ databases">
        <authorList>
            <person name="Bekaert M."/>
        </authorList>
    </citation>
    <scope>NUCLEOTIDE SEQUENCE</scope>
</reference>
<feature type="signal peptide" evidence="1">
    <location>
        <begin position="1"/>
        <end position="21"/>
    </location>
</feature>
<protein>
    <submittedName>
        <fullName evidence="2">Uncharacterized protein</fullName>
    </submittedName>
</protein>
<dbReference type="Proteomes" id="UP000683360">
    <property type="component" value="Unassembled WGS sequence"/>
</dbReference>
<keyword evidence="3" id="KW-1185">Reference proteome</keyword>
<feature type="chain" id="PRO_5035853180" evidence="1">
    <location>
        <begin position="22"/>
        <end position="190"/>
    </location>
</feature>
<organism evidence="2 3">
    <name type="scientific">Mytilus edulis</name>
    <name type="common">Blue mussel</name>
    <dbReference type="NCBI Taxonomy" id="6550"/>
    <lineage>
        <taxon>Eukaryota</taxon>
        <taxon>Metazoa</taxon>
        <taxon>Spiralia</taxon>
        <taxon>Lophotrochozoa</taxon>
        <taxon>Mollusca</taxon>
        <taxon>Bivalvia</taxon>
        <taxon>Autobranchia</taxon>
        <taxon>Pteriomorphia</taxon>
        <taxon>Mytilida</taxon>
        <taxon>Mytiloidea</taxon>
        <taxon>Mytilidae</taxon>
        <taxon>Mytilinae</taxon>
        <taxon>Mytilus</taxon>
    </lineage>
</organism>
<dbReference type="OrthoDB" id="10281864at2759"/>